<reference evidence="1 2" key="1">
    <citation type="submission" date="2020-08" db="EMBL/GenBank/DDBJ databases">
        <title>A Genomic Blueprint of the Chicken Gut Microbiome.</title>
        <authorList>
            <person name="Gilroy R."/>
            <person name="Ravi A."/>
            <person name="Getino M."/>
            <person name="Pursley I."/>
            <person name="Horton D.L."/>
            <person name="Alikhan N.-F."/>
            <person name="Baker D."/>
            <person name="Gharbi K."/>
            <person name="Hall N."/>
            <person name="Watson M."/>
            <person name="Adriaenssens E.M."/>
            <person name="Foster-Nyarko E."/>
            <person name="Jarju S."/>
            <person name="Secka A."/>
            <person name="Antonio M."/>
            <person name="Oren A."/>
            <person name="Chaudhuri R."/>
            <person name="La Ragione R.M."/>
            <person name="Hildebrand F."/>
            <person name="Pallen M.J."/>
        </authorList>
    </citation>
    <scope>NUCLEOTIDE SEQUENCE [LARGE SCALE GENOMIC DNA]</scope>
    <source>
        <strain evidence="1 2">Sa2BUA2</strain>
    </source>
</reference>
<evidence type="ECO:0000313" key="2">
    <source>
        <dbReference type="Proteomes" id="UP000652763"/>
    </source>
</evidence>
<dbReference type="EMBL" id="JACSQC010000009">
    <property type="protein sequence ID" value="MBD8045269.1"/>
    <property type="molecule type" value="Genomic_DNA"/>
</dbReference>
<organism evidence="1 2">
    <name type="scientific">Arthrobacter pullicola</name>
    <dbReference type="NCBI Taxonomy" id="2762224"/>
    <lineage>
        <taxon>Bacteria</taxon>
        <taxon>Bacillati</taxon>
        <taxon>Actinomycetota</taxon>
        <taxon>Actinomycetes</taxon>
        <taxon>Micrococcales</taxon>
        <taxon>Micrococcaceae</taxon>
        <taxon>Arthrobacter</taxon>
    </lineage>
</organism>
<dbReference type="InterPro" id="IPR009097">
    <property type="entry name" value="Cyclic_Pdiesterase"/>
</dbReference>
<dbReference type="Pfam" id="PF13563">
    <property type="entry name" value="2_5_RNA_ligase2"/>
    <property type="match status" value="1"/>
</dbReference>
<dbReference type="Gene3D" id="3.90.1140.10">
    <property type="entry name" value="Cyclic phosphodiesterase"/>
    <property type="match status" value="1"/>
</dbReference>
<name>A0ABR8YM07_9MICC</name>
<gene>
    <name evidence="1" type="ORF">H9638_15770</name>
</gene>
<sequence length="210" mass="22124">MAPSLPDPDSGAPAIPDAFSGVRIYAQLKPDAAGLAELLQLQAAARERAPGTRRVSGDRLHLTLIHFGKADDAFARLTVATGVAAEDYGRALARYLHATAAALPEDAFVLEPRGLAGFGRDGSTLAVEYAATARLEMVHAALYSLLLEFLAACGVPDPAGYAAQDPALGFAARLHPHVSLLHGFRGFNGPPPVLDLQPVRLRATPVLYRS</sequence>
<dbReference type="Proteomes" id="UP000652763">
    <property type="component" value="Unassembled WGS sequence"/>
</dbReference>
<keyword evidence="2" id="KW-1185">Reference proteome</keyword>
<evidence type="ECO:0000313" key="1">
    <source>
        <dbReference type="EMBL" id="MBD8045269.1"/>
    </source>
</evidence>
<comment type="caution">
    <text evidence="1">The sequence shown here is derived from an EMBL/GenBank/DDBJ whole genome shotgun (WGS) entry which is preliminary data.</text>
</comment>
<accession>A0ABR8YM07</accession>
<proteinExistence type="predicted"/>
<dbReference type="RefSeq" id="WP_191749015.1">
    <property type="nucleotide sequence ID" value="NZ_JACSQC010000009.1"/>
</dbReference>
<dbReference type="SUPFAM" id="SSF55144">
    <property type="entry name" value="LigT-like"/>
    <property type="match status" value="1"/>
</dbReference>
<protein>
    <recommendedName>
        <fullName evidence="3">2'-5' RNA ligase</fullName>
    </recommendedName>
</protein>
<evidence type="ECO:0008006" key="3">
    <source>
        <dbReference type="Google" id="ProtNLM"/>
    </source>
</evidence>